<comment type="caution">
    <text evidence="4">The sequence shown here is derived from an EMBL/GenBank/DDBJ whole genome shotgun (WGS) entry which is preliminary data.</text>
</comment>
<organism evidence="4 5">
    <name type="scientific">Prauserella muralis</name>
    <dbReference type="NCBI Taxonomy" id="588067"/>
    <lineage>
        <taxon>Bacteria</taxon>
        <taxon>Bacillati</taxon>
        <taxon>Actinomycetota</taxon>
        <taxon>Actinomycetes</taxon>
        <taxon>Pseudonocardiales</taxon>
        <taxon>Pseudonocardiaceae</taxon>
        <taxon>Prauserella</taxon>
    </lineage>
</organism>
<dbReference type="InterPro" id="IPR050482">
    <property type="entry name" value="Sensor_HK_TwoCompSys"/>
</dbReference>
<dbReference type="GO" id="GO:0016020">
    <property type="term" value="C:membrane"/>
    <property type="evidence" value="ECO:0007669"/>
    <property type="project" value="InterPro"/>
</dbReference>
<dbReference type="EMBL" id="MASW01000001">
    <property type="protein sequence ID" value="PXY32120.1"/>
    <property type="molecule type" value="Genomic_DNA"/>
</dbReference>
<name>A0A2V4BA35_9PSEU</name>
<dbReference type="PANTHER" id="PTHR24421">
    <property type="entry name" value="NITRATE/NITRITE SENSOR PROTEIN NARX-RELATED"/>
    <property type="match status" value="1"/>
</dbReference>
<keyword evidence="5" id="KW-1185">Reference proteome</keyword>
<evidence type="ECO:0000256" key="3">
    <source>
        <dbReference type="ARBA" id="ARBA00023012"/>
    </source>
</evidence>
<dbReference type="GO" id="GO:0000155">
    <property type="term" value="F:phosphorelay sensor kinase activity"/>
    <property type="evidence" value="ECO:0007669"/>
    <property type="project" value="InterPro"/>
</dbReference>
<dbReference type="InterPro" id="IPR036890">
    <property type="entry name" value="HATPase_C_sf"/>
</dbReference>
<evidence type="ECO:0000256" key="2">
    <source>
        <dbReference type="ARBA" id="ARBA00022777"/>
    </source>
</evidence>
<dbReference type="Gene3D" id="3.30.565.10">
    <property type="entry name" value="Histidine kinase-like ATPase, C-terminal domain"/>
    <property type="match status" value="1"/>
</dbReference>
<dbReference type="PANTHER" id="PTHR24421:SF63">
    <property type="entry name" value="SENSOR HISTIDINE KINASE DESK"/>
    <property type="match status" value="1"/>
</dbReference>
<proteinExistence type="predicted"/>
<evidence type="ECO:0000313" key="4">
    <source>
        <dbReference type="EMBL" id="PXY32120.1"/>
    </source>
</evidence>
<keyword evidence="2 4" id="KW-0418">Kinase</keyword>
<reference evidence="4 5" key="1">
    <citation type="submission" date="2016-07" db="EMBL/GenBank/DDBJ databases">
        <title>Draft genome sequence of Prauserella muralis DSM 45305, isolated from a mould-covered wall in an indoor environment.</title>
        <authorList>
            <person name="Ruckert C."/>
            <person name="Albersmeier A."/>
            <person name="Jiang C.-L."/>
            <person name="Jiang Y."/>
            <person name="Kalinowski J."/>
            <person name="Schneider O."/>
            <person name="Winkler A."/>
            <person name="Zotchev S.B."/>
        </authorList>
    </citation>
    <scope>NUCLEOTIDE SEQUENCE [LARGE SCALE GENOMIC DNA]</scope>
    <source>
        <strain evidence="4 5">DSM 45305</strain>
    </source>
</reference>
<gene>
    <name evidence="4" type="ORF">BAY60_07425</name>
</gene>
<dbReference type="Gene3D" id="1.20.5.1930">
    <property type="match status" value="1"/>
</dbReference>
<dbReference type="GO" id="GO:0046983">
    <property type="term" value="F:protein dimerization activity"/>
    <property type="evidence" value="ECO:0007669"/>
    <property type="project" value="InterPro"/>
</dbReference>
<dbReference type="AlphaFoldDB" id="A0A2V4BA35"/>
<protein>
    <submittedName>
        <fullName evidence="4">Histidine kinase</fullName>
    </submittedName>
</protein>
<keyword evidence="3" id="KW-0902">Two-component regulatory system</keyword>
<sequence>MTEATIALEGRRIHRLRRYTLWTLVTTSVFVLMPVLPATGGLALPVLVPLSAAAVVSGVQRVRLVHQAVRDTGHPGGPRAEHVVTVAVALLAWGAGVALDPAPVTWAFLPALVGGAVVLNLPSRWRVRAALLVSVLVALVCFAATPLRDAAGGPWFPWLVAALALGITAFLTLVDVAQLWFWDAVVEVDRARAANEELAVARERLRFASDLHDIQGHHLQAIMLKGELTERLIGHDDEAARAHATELTELARTALRDTRRVVRGYRTTSLDTEITNAVELLGAAGIEMEVRGTLGAVPPPLQDLFGALVREGTTNILRHSQARRCELALDTEGPVARVRLANDGTSAHPDPAGSGIAGLRERFATLGGEVSARPSGEGWFELCGTARKPGGGDA</sequence>
<dbReference type="Pfam" id="PF07730">
    <property type="entry name" value="HisKA_3"/>
    <property type="match status" value="1"/>
</dbReference>
<keyword evidence="1" id="KW-0808">Transferase</keyword>
<evidence type="ECO:0000313" key="5">
    <source>
        <dbReference type="Proteomes" id="UP000249915"/>
    </source>
</evidence>
<dbReference type="Proteomes" id="UP000249915">
    <property type="component" value="Unassembled WGS sequence"/>
</dbReference>
<dbReference type="InterPro" id="IPR011712">
    <property type="entry name" value="Sig_transdc_His_kin_sub3_dim/P"/>
</dbReference>
<evidence type="ECO:0000256" key="1">
    <source>
        <dbReference type="ARBA" id="ARBA00022679"/>
    </source>
</evidence>
<dbReference type="RefSeq" id="WP_245992369.1">
    <property type="nucleotide sequence ID" value="NZ_MASW01000001.1"/>
</dbReference>
<accession>A0A2V4BA35</accession>